<comment type="caution">
    <text evidence="1">The sequence shown here is derived from an EMBL/GenBank/DDBJ whole genome shotgun (WGS) entry which is preliminary data.</text>
</comment>
<evidence type="ECO:0000313" key="2">
    <source>
        <dbReference type="EMBL" id="KAF6755732.1"/>
    </source>
</evidence>
<gene>
    <name evidence="3" type="ORF">DFP72DRAFT_1062557</name>
    <name evidence="2" type="ORF">DFP72DRAFT_1067538</name>
    <name evidence="1" type="ORF">DFP72DRAFT_1082928</name>
</gene>
<sequence length="203" mass="23043">MGEAQIWICDAEQSIPDPFPLPIKVNAGIKAASVPIIRSLSPQYASMSSPNNSPSRLRGWSMIESLDLQVGAIEYLKILISRGNVGEFFDDYWGYWTGIRGDLDQPYCYMNNVPNRERLVAQYRRRVIRGLRWITFQGRRTSSPHSHQAGIARLRAQIIASVANFPIMDVTTEHWAFACWAMHYHGNGNTEGLVLGPYRPFED</sequence>
<evidence type="ECO:0000313" key="4">
    <source>
        <dbReference type="Proteomes" id="UP000521943"/>
    </source>
</evidence>
<dbReference type="EMBL" id="JACGCI010000029">
    <property type="protein sequence ID" value="KAF6755732.1"/>
    <property type="molecule type" value="Genomic_DNA"/>
</dbReference>
<reference evidence="1 4" key="1">
    <citation type="submission" date="2020-07" db="EMBL/GenBank/DDBJ databases">
        <title>Comparative genomics of pyrophilous fungi reveals a link between fire events and developmental genes.</title>
        <authorList>
            <consortium name="DOE Joint Genome Institute"/>
            <person name="Steindorff A.S."/>
            <person name="Carver A."/>
            <person name="Calhoun S."/>
            <person name="Stillman K."/>
            <person name="Liu H."/>
            <person name="Lipzen A."/>
            <person name="Pangilinan J."/>
            <person name="Labutti K."/>
            <person name="Bruns T.D."/>
            <person name="Grigoriev I.V."/>
        </authorList>
    </citation>
    <scope>NUCLEOTIDE SEQUENCE [LARGE SCALE GENOMIC DNA]</scope>
    <source>
        <strain evidence="1 4">CBS 144469</strain>
    </source>
</reference>
<keyword evidence="4" id="KW-1185">Reference proteome</keyword>
<evidence type="ECO:0000313" key="3">
    <source>
        <dbReference type="EMBL" id="KAF6760817.1"/>
    </source>
</evidence>
<evidence type="ECO:0000313" key="1">
    <source>
        <dbReference type="EMBL" id="KAF6741939.1"/>
    </source>
</evidence>
<dbReference type="Proteomes" id="UP000521943">
    <property type="component" value="Unassembled WGS sequence"/>
</dbReference>
<protein>
    <submittedName>
        <fullName evidence="1">Uncharacterized protein</fullName>
    </submittedName>
</protein>
<proteinExistence type="predicted"/>
<dbReference type="EMBL" id="JACGCI010000011">
    <property type="protein sequence ID" value="KAF6760817.1"/>
    <property type="molecule type" value="Genomic_DNA"/>
</dbReference>
<accession>A0A8H6H7N7</accession>
<organism evidence="1 4">
    <name type="scientific">Ephemerocybe angulata</name>
    <dbReference type="NCBI Taxonomy" id="980116"/>
    <lineage>
        <taxon>Eukaryota</taxon>
        <taxon>Fungi</taxon>
        <taxon>Dikarya</taxon>
        <taxon>Basidiomycota</taxon>
        <taxon>Agaricomycotina</taxon>
        <taxon>Agaricomycetes</taxon>
        <taxon>Agaricomycetidae</taxon>
        <taxon>Agaricales</taxon>
        <taxon>Agaricineae</taxon>
        <taxon>Psathyrellaceae</taxon>
        <taxon>Ephemerocybe</taxon>
    </lineage>
</organism>
<dbReference type="AlphaFoldDB" id="A0A8H6H7N7"/>
<name>A0A8H6H7N7_9AGAR</name>
<dbReference type="OrthoDB" id="3106683at2759"/>
<dbReference type="EMBL" id="JACGCI010000211">
    <property type="protein sequence ID" value="KAF6741939.1"/>
    <property type="molecule type" value="Genomic_DNA"/>
</dbReference>